<reference evidence="2 3" key="1">
    <citation type="submission" date="2019-03" db="EMBL/GenBank/DDBJ databases">
        <title>Genomic Encyclopedia of Archaeal and Bacterial Type Strains, Phase II (KMG-II): from individual species to whole genera.</title>
        <authorList>
            <person name="Goeker M."/>
        </authorList>
    </citation>
    <scope>NUCLEOTIDE SEQUENCE [LARGE SCALE GENOMIC DNA]</scope>
    <source>
        <strain evidence="2 3">DSM 28135</strain>
    </source>
</reference>
<accession>A0A4R7PX65</accession>
<dbReference type="AlphaFoldDB" id="A0A4R7PX65"/>
<dbReference type="InterPro" id="IPR001173">
    <property type="entry name" value="Glyco_trans_2-like"/>
</dbReference>
<evidence type="ECO:0000313" key="3">
    <source>
        <dbReference type="Proteomes" id="UP000294689"/>
    </source>
</evidence>
<evidence type="ECO:0000259" key="1">
    <source>
        <dbReference type="Pfam" id="PF00535"/>
    </source>
</evidence>
<dbReference type="Pfam" id="PF00535">
    <property type="entry name" value="Glycos_transf_2"/>
    <property type="match status" value="1"/>
</dbReference>
<dbReference type="CDD" id="cd00761">
    <property type="entry name" value="Glyco_tranf_GTA_type"/>
    <property type="match status" value="1"/>
</dbReference>
<sequence>MISVLIPVYNCTIVSLVNTLHQQLSAAKLPFEIIAWDDCSKSQFTAENSQIATLAFTSFKKSTVNRGRIQTRQLLSEKANYDWLLFLDADVIPKNSDFIESYIEFINGNQDAIYGGFAYEEKTPPRDYILRWTYGTAKEQVDATIRKQKPYKIVISGNFLIKKEVFVALNSQIKGQNYGYDNYFGALLKEQSYIVKHINNEVYHLGLDTNADYLKKTEHAVDTLLTLFKNKQITKSENDLLKTFKLLKSFKLNYTIAILFKRLKPQLTTNLLSSSPSVTRLQFYKLGYMCSKDLQK</sequence>
<gene>
    <name evidence="2" type="ORF">BXY82_1544</name>
</gene>
<proteinExistence type="predicted"/>
<dbReference type="Proteomes" id="UP000294689">
    <property type="component" value="Unassembled WGS sequence"/>
</dbReference>
<dbReference type="SUPFAM" id="SSF53448">
    <property type="entry name" value="Nucleotide-diphospho-sugar transferases"/>
    <property type="match status" value="1"/>
</dbReference>
<dbReference type="EMBL" id="SOBW01000008">
    <property type="protein sequence ID" value="TDU39518.1"/>
    <property type="molecule type" value="Genomic_DNA"/>
</dbReference>
<comment type="caution">
    <text evidence="2">The sequence shown here is derived from an EMBL/GenBank/DDBJ whole genome shotgun (WGS) entry which is preliminary data.</text>
</comment>
<organism evidence="2 3">
    <name type="scientific">Gelidibacter sediminis</name>
    <dbReference type="NCBI Taxonomy" id="1608710"/>
    <lineage>
        <taxon>Bacteria</taxon>
        <taxon>Pseudomonadati</taxon>
        <taxon>Bacteroidota</taxon>
        <taxon>Flavobacteriia</taxon>
        <taxon>Flavobacteriales</taxon>
        <taxon>Flavobacteriaceae</taxon>
        <taxon>Gelidibacter</taxon>
    </lineage>
</organism>
<dbReference type="OrthoDB" id="761861at2"/>
<keyword evidence="3" id="KW-1185">Reference proteome</keyword>
<evidence type="ECO:0000313" key="2">
    <source>
        <dbReference type="EMBL" id="TDU39518.1"/>
    </source>
</evidence>
<protein>
    <recommendedName>
        <fullName evidence="1">Glycosyltransferase 2-like domain-containing protein</fullName>
    </recommendedName>
</protein>
<feature type="domain" description="Glycosyltransferase 2-like" evidence="1">
    <location>
        <begin position="3"/>
        <end position="166"/>
    </location>
</feature>
<dbReference type="InterPro" id="IPR029044">
    <property type="entry name" value="Nucleotide-diphossugar_trans"/>
</dbReference>
<name>A0A4R7PX65_9FLAO</name>
<dbReference type="Gene3D" id="3.90.550.10">
    <property type="entry name" value="Spore Coat Polysaccharide Biosynthesis Protein SpsA, Chain A"/>
    <property type="match status" value="1"/>
</dbReference>
<dbReference type="RefSeq" id="WP_133757594.1">
    <property type="nucleotide sequence ID" value="NZ_SOBW01000008.1"/>
</dbReference>